<dbReference type="PhylomeDB" id="B4GS00"/>
<dbReference type="GO" id="GO:0097009">
    <property type="term" value="P:energy homeostasis"/>
    <property type="evidence" value="ECO:0007669"/>
    <property type="project" value="UniProtKB-ARBA"/>
</dbReference>
<dbReference type="InterPro" id="IPR005203">
    <property type="entry name" value="Hemocyanin_C"/>
</dbReference>
<reference evidence="4 5" key="1">
    <citation type="journal article" date="2007" name="Nature">
        <title>Evolution of genes and genomes on the Drosophila phylogeny.</title>
        <authorList>
            <consortium name="Drosophila 12 Genomes Consortium"/>
            <person name="Clark A.G."/>
            <person name="Eisen M.B."/>
            <person name="Smith D.R."/>
            <person name="Bergman C.M."/>
            <person name="Oliver B."/>
            <person name="Markow T.A."/>
            <person name="Kaufman T.C."/>
            <person name="Kellis M."/>
            <person name="Gelbart W."/>
            <person name="Iyer V.N."/>
            <person name="Pollard D.A."/>
            <person name="Sackton T.B."/>
            <person name="Larracuente A.M."/>
            <person name="Singh N.D."/>
            <person name="Abad J.P."/>
            <person name="Abt D.N."/>
            <person name="Adryan B."/>
            <person name="Aguade M."/>
            <person name="Akashi H."/>
            <person name="Anderson W.W."/>
            <person name="Aquadro C.F."/>
            <person name="Ardell D.H."/>
            <person name="Arguello R."/>
            <person name="Artieri C.G."/>
            <person name="Barbash D.A."/>
            <person name="Barker D."/>
            <person name="Barsanti P."/>
            <person name="Batterham P."/>
            <person name="Batzoglou S."/>
            <person name="Begun D."/>
            <person name="Bhutkar A."/>
            <person name="Blanco E."/>
            <person name="Bosak S.A."/>
            <person name="Bradley R.K."/>
            <person name="Brand A.D."/>
            <person name="Brent M.R."/>
            <person name="Brooks A.N."/>
            <person name="Brown R.H."/>
            <person name="Butlin R.K."/>
            <person name="Caggese C."/>
            <person name="Calvi B.R."/>
            <person name="Bernardo de Carvalho A."/>
            <person name="Caspi A."/>
            <person name="Castrezana S."/>
            <person name="Celniker S.E."/>
            <person name="Chang J.L."/>
            <person name="Chapple C."/>
            <person name="Chatterji S."/>
            <person name="Chinwalla A."/>
            <person name="Civetta A."/>
            <person name="Clifton S.W."/>
            <person name="Comeron J.M."/>
            <person name="Costello J.C."/>
            <person name="Coyne J.A."/>
            <person name="Daub J."/>
            <person name="David R.G."/>
            <person name="Delcher A.L."/>
            <person name="Delehaunty K."/>
            <person name="Do C.B."/>
            <person name="Ebling H."/>
            <person name="Edwards K."/>
            <person name="Eickbush T."/>
            <person name="Evans J.D."/>
            <person name="Filipski A."/>
            <person name="Findeiss S."/>
            <person name="Freyhult E."/>
            <person name="Fulton L."/>
            <person name="Fulton R."/>
            <person name="Garcia A.C."/>
            <person name="Gardiner A."/>
            <person name="Garfield D.A."/>
            <person name="Garvin B.E."/>
            <person name="Gibson G."/>
            <person name="Gilbert D."/>
            <person name="Gnerre S."/>
            <person name="Godfrey J."/>
            <person name="Good R."/>
            <person name="Gotea V."/>
            <person name="Gravely B."/>
            <person name="Greenberg A.J."/>
            <person name="Griffiths-Jones S."/>
            <person name="Gross S."/>
            <person name="Guigo R."/>
            <person name="Gustafson E.A."/>
            <person name="Haerty W."/>
            <person name="Hahn M.W."/>
            <person name="Halligan D.L."/>
            <person name="Halpern A.L."/>
            <person name="Halter G.M."/>
            <person name="Han M.V."/>
            <person name="Heger A."/>
            <person name="Hillier L."/>
            <person name="Hinrichs A.S."/>
            <person name="Holmes I."/>
            <person name="Hoskins R.A."/>
            <person name="Hubisz M.J."/>
            <person name="Hultmark D."/>
            <person name="Huntley M.A."/>
            <person name="Jaffe D.B."/>
            <person name="Jagadeeshan S."/>
            <person name="Jeck W.R."/>
            <person name="Johnson J."/>
            <person name="Jones C.D."/>
            <person name="Jordan W.C."/>
            <person name="Karpen G.H."/>
            <person name="Kataoka E."/>
            <person name="Keightley P.D."/>
            <person name="Kheradpour P."/>
            <person name="Kirkness E.F."/>
            <person name="Koerich L.B."/>
            <person name="Kristiansen K."/>
            <person name="Kudrna D."/>
            <person name="Kulathinal R.J."/>
            <person name="Kumar S."/>
            <person name="Kwok R."/>
            <person name="Lander E."/>
            <person name="Langley C.H."/>
            <person name="Lapoint R."/>
            <person name="Lazzaro B.P."/>
            <person name="Lee S.J."/>
            <person name="Levesque L."/>
            <person name="Li R."/>
            <person name="Lin C.F."/>
            <person name="Lin M.F."/>
            <person name="Lindblad-Toh K."/>
            <person name="Llopart A."/>
            <person name="Long M."/>
            <person name="Low L."/>
            <person name="Lozovsky E."/>
            <person name="Lu J."/>
            <person name="Luo M."/>
            <person name="Machado C.A."/>
            <person name="Makalowski W."/>
            <person name="Marzo M."/>
            <person name="Matsuda M."/>
            <person name="Matzkin L."/>
            <person name="McAllister B."/>
            <person name="McBride C.S."/>
            <person name="McKernan B."/>
            <person name="McKernan K."/>
            <person name="Mendez-Lago M."/>
            <person name="Minx P."/>
            <person name="Mollenhauer M.U."/>
            <person name="Montooth K."/>
            <person name="Mount S.M."/>
            <person name="Mu X."/>
            <person name="Myers E."/>
            <person name="Negre B."/>
            <person name="Newfeld S."/>
            <person name="Nielsen R."/>
            <person name="Noor M.A."/>
            <person name="O'Grady P."/>
            <person name="Pachter L."/>
            <person name="Papaceit M."/>
            <person name="Parisi M.J."/>
            <person name="Parisi M."/>
            <person name="Parts L."/>
            <person name="Pedersen J.S."/>
            <person name="Pesole G."/>
            <person name="Phillippy A.M."/>
            <person name="Ponting C.P."/>
            <person name="Pop M."/>
            <person name="Porcelli D."/>
            <person name="Powell J.R."/>
            <person name="Prohaska S."/>
            <person name="Pruitt K."/>
            <person name="Puig M."/>
            <person name="Quesneville H."/>
            <person name="Ram K.R."/>
            <person name="Rand D."/>
            <person name="Rasmussen M.D."/>
            <person name="Reed L.K."/>
            <person name="Reenan R."/>
            <person name="Reily A."/>
            <person name="Remington K.A."/>
            <person name="Rieger T.T."/>
            <person name="Ritchie M.G."/>
            <person name="Robin C."/>
            <person name="Rogers Y.H."/>
            <person name="Rohde C."/>
            <person name="Rozas J."/>
            <person name="Rubenfield M.J."/>
            <person name="Ruiz A."/>
            <person name="Russo S."/>
            <person name="Salzberg S.L."/>
            <person name="Sanchez-Gracia A."/>
            <person name="Saranga D.J."/>
            <person name="Sato H."/>
            <person name="Schaeffer S.W."/>
            <person name="Schatz M.C."/>
            <person name="Schlenke T."/>
            <person name="Schwartz R."/>
            <person name="Segarra C."/>
            <person name="Singh R.S."/>
            <person name="Sirot L."/>
            <person name="Sirota M."/>
            <person name="Sisneros N.B."/>
            <person name="Smith C.D."/>
            <person name="Smith T.F."/>
            <person name="Spieth J."/>
            <person name="Stage D.E."/>
            <person name="Stark A."/>
            <person name="Stephan W."/>
            <person name="Strausberg R.L."/>
            <person name="Strempel S."/>
            <person name="Sturgill D."/>
            <person name="Sutton G."/>
            <person name="Sutton G.G."/>
            <person name="Tao W."/>
            <person name="Teichmann S."/>
            <person name="Tobari Y.N."/>
            <person name="Tomimura Y."/>
            <person name="Tsolas J.M."/>
            <person name="Valente V.L."/>
            <person name="Venter E."/>
            <person name="Venter J.C."/>
            <person name="Vicario S."/>
            <person name="Vieira F.G."/>
            <person name="Vilella A.J."/>
            <person name="Villasante A."/>
            <person name="Walenz B."/>
            <person name="Wang J."/>
            <person name="Wasserman M."/>
            <person name="Watts T."/>
            <person name="Wilson D."/>
            <person name="Wilson R.K."/>
            <person name="Wing R.A."/>
            <person name="Wolfner M.F."/>
            <person name="Wong A."/>
            <person name="Wong G.K."/>
            <person name="Wu C.I."/>
            <person name="Wu G."/>
            <person name="Yamamoto D."/>
            <person name="Yang H.P."/>
            <person name="Yang S.P."/>
            <person name="Yorke J.A."/>
            <person name="Yoshida K."/>
            <person name="Zdobnov E."/>
            <person name="Zhang P."/>
            <person name="Zhang Y."/>
            <person name="Zimin A.V."/>
            <person name="Baldwin J."/>
            <person name="Abdouelleil A."/>
            <person name="Abdulkadir J."/>
            <person name="Abebe A."/>
            <person name="Abera B."/>
            <person name="Abreu J."/>
            <person name="Acer S.C."/>
            <person name="Aftuck L."/>
            <person name="Alexander A."/>
            <person name="An P."/>
            <person name="Anderson E."/>
            <person name="Anderson S."/>
            <person name="Arachi H."/>
            <person name="Azer M."/>
            <person name="Bachantsang P."/>
            <person name="Barry A."/>
            <person name="Bayul T."/>
            <person name="Berlin A."/>
            <person name="Bessette D."/>
            <person name="Bloom T."/>
            <person name="Blye J."/>
            <person name="Boguslavskiy L."/>
            <person name="Bonnet C."/>
            <person name="Boukhgalter B."/>
            <person name="Bourzgui I."/>
            <person name="Brown A."/>
            <person name="Cahill P."/>
            <person name="Channer S."/>
            <person name="Cheshatsang Y."/>
            <person name="Chuda L."/>
            <person name="Citroen M."/>
            <person name="Collymore A."/>
            <person name="Cooke P."/>
            <person name="Costello M."/>
            <person name="D'Aco K."/>
            <person name="Daza R."/>
            <person name="De Haan G."/>
            <person name="DeGray S."/>
            <person name="DeMaso C."/>
            <person name="Dhargay N."/>
            <person name="Dooley K."/>
            <person name="Dooley E."/>
            <person name="Doricent M."/>
            <person name="Dorje P."/>
            <person name="Dorjee K."/>
            <person name="Dupes A."/>
            <person name="Elong R."/>
            <person name="Falk J."/>
            <person name="Farina A."/>
            <person name="Faro S."/>
            <person name="Ferguson D."/>
            <person name="Fisher S."/>
            <person name="Foley C.D."/>
            <person name="Franke A."/>
            <person name="Friedrich D."/>
            <person name="Gadbois L."/>
            <person name="Gearin G."/>
            <person name="Gearin C.R."/>
            <person name="Giannoukos G."/>
            <person name="Goode T."/>
            <person name="Graham J."/>
            <person name="Grandbois E."/>
            <person name="Grewal S."/>
            <person name="Gyaltsen K."/>
            <person name="Hafez N."/>
            <person name="Hagos B."/>
            <person name="Hall J."/>
            <person name="Henson C."/>
            <person name="Hollinger A."/>
            <person name="Honan T."/>
            <person name="Huard M.D."/>
            <person name="Hughes L."/>
            <person name="Hurhula B."/>
            <person name="Husby M.E."/>
            <person name="Kamat A."/>
            <person name="Kanga B."/>
            <person name="Kashin S."/>
            <person name="Khazanovich D."/>
            <person name="Kisner P."/>
            <person name="Lance K."/>
            <person name="Lara M."/>
            <person name="Lee W."/>
            <person name="Lennon N."/>
            <person name="Letendre F."/>
            <person name="LeVine R."/>
            <person name="Lipovsky A."/>
            <person name="Liu X."/>
            <person name="Liu J."/>
            <person name="Liu S."/>
            <person name="Lokyitsang T."/>
            <person name="Lokyitsang Y."/>
            <person name="Lubonja R."/>
            <person name="Lui A."/>
            <person name="MacDonald P."/>
            <person name="Magnisalis V."/>
            <person name="Maru K."/>
            <person name="Matthews C."/>
            <person name="McCusker W."/>
            <person name="McDonough S."/>
            <person name="Mehta T."/>
            <person name="Meldrim J."/>
            <person name="Meneus L."/>
            <person name="Mihai O."/>
            <person name="Mihalev A."/>
            <person name="Mihova T."/>
            <person name="Mittelman R."/>
            <person name="Mlenga V."/>
            <person name="Montmayeur A."/>
            <person name="Mulrain L."/>
            <person name="Navidi A."/>
            <person name="Naylor J."/>
            <person name="Negash T."/>
            <person name="Nguyen T."/>
            <person name="Nguyen N."/>
            <person name="Nicol R."/>
            <person name="Norbu C."/>
            <person name="Norbu N."/>
            <person name="Novod N."/>
            <person name="O'Neill B."/>
            <person name="Osman S."/>
            <person name="Markiewicz E."/>
            <person name="Oyono O.L."/>
            <person name="Patti C."/>
            <person name="Phunkhang P."/>
            <person name="Pierre F."/>
            <person name="Priest M."/>
            <person name="Raghuraman S."/>
            <person name="Rege F."/>
            <person name="Reyes R."/>
            <person name="Rise C."/>
            <person name="Rogov P."/>
            <person name="Ross K."/>
            <person name="Ryan E."/>
            <person name="Settipalli S."/>
            <person name="Shea T."/>
            <person name="Sherpa N."/>
            <person name="Shi L."/>
            <person name="Shih D."/>
            <person name="Sparrow T."/>
            <person name="Spaulding J."/>
            <person name="Stalker J."/>
            <person name="Stange-Thomann N."/>
            <person name="Stavropoulos S."/>
            <person name="Stone C."/>
            <person name="Strader C."/>
            <person name="Tesfaye S."/>
            <person name="Thomson T."/>
            <person name="Thoulutsang Y."/>
            <person name="Thoulutsang D."/>
            <person name="Topham K."/>
            <person name="Topping I."/>
            <person name="Tsamla T."/>
            <person name="Vassiliev H."/>
            <person name="Vo A."/>
            <person name="Wangchuk T."/>
            <person name="Wangdi T."/>
            <person name="Weiand M."/>
            <person name="Wilkinson J."/>
            <person name="Wilson A."/>
            <person name="Yadav S."/>
            <person name="Young G."/>
            <person name="Yu Q."/>
            <person name="Zembek L."/>
            <person name="Zhong D."/>
            <person name="Zimmer A."/>
            <person name="Zwirko Z."/>
            <person name="Jaffe D.B."/>
            <person name="Alvarez P."/>
            <person name="Brockman W."/>
            <person name="Butler J."/>
            <person name="Chin C."/>
            <person name="Gnerre S."/>
            <person name="Grabherr M."/>
            <person name="Kleber M."/>
            <person name="Mauceli E."/>
            <person name="MacCallum I."/>
        </authorList>
    </citation>
    <scope>NUCLEOTIDE SEQUENCE [LARGE SCALE GENOMIC DNA]</scope>
    <source>
        <strain evidence="5">MSH-3 / Tucson 14011-0111.49</strain>
    </source>
</reference>
<name>B4GS00_DROPE</name>
<dbReference type="PANTHER" id="PTHR11511">
    <property type="entry name" value="LARVAL STORAGE PROTEIN/PHENOLOXIDASE"/>
    <property type="match status" value="1"/>
</dbReference>
<dbReference type="PANTHER" id="PTHR11511:SF5">
    <property type="entry name" value="FAT-BODY PROTEIN 1-RELATED"/>
    <property type="match status" value="1"/>
</dbReference>
<dbReference type="AlphaFoldDB" id="B4GS00"/>
<keyword evidence="1" id="KW-0732">Signal</keyword>
<dbReference type="STRING" id="7234.B4GS00"/>
<dbReference type="OrthoDB" id="7419495at2759"/>
<dbReference type="eggNOG" id="ENOG502QR98">
    <property type="taxonomic scope" value="Eukaryota"/>
</dbReference>
<feature type="chain" id="PRO_5002807405" evidence="1">
    <location>
        <begin position="22"/>
        <end position="642"/>
    </location>
</feature>
<dbReference type="Gene3D" id="2.60.40.1520">
    <property type="entry name" value="Hemocyanin, C-terminal domain"/>
    <property type="match status" value="1"/>
</dbReference>
<dbReference type="KEGG" id="dpe:6595849"/>
<dbReference type="OMA" id="NACYARS"/>
<dbReference type="Proteomes" id="UP000008744">
    <property type="component" value="Unassembled WGS sequence"/>
</dbReference>
<dbReference type="Pfam" id="PF03722">
    <property type="entry name" value="Hemocyanin_N"/>
    <property type="match status" value="1"/>
</dbReference>
<accession>B4GS00</accession>
<dbReference type="InterPro" id="IPR037020">
    <property type="entry name" value="Hemocyanin_C_sf"/>
</dbReference>
<feature type="domain" description="Hemocyanin N-terminal" evidence="2">
    <location>
        <begin position="42"/>
        <end position="162"/>
    </location>
</feature>
<evidence type="ECO:0000313" key="4">
    <source>
        <dbReference type="EMBL" id="EDW40535.1"/>
    </source>
</evidence>
<dbReference type="InterPro" id="IPR013788">
    <property type="entry name" value="Hemocyanin/hexamerin"/>
</dbReference>
<dbReference type="InterPro" id="IPR005204">
    <property type="entry name" value="Hemocyanin_N"/>
</dbReference>
<dbReference type="GO" id="GO:0005615">
    <property type="term" value="C:extracellular space"/>
    <property type="evidence" value="ECO:0007669"/>
    <property type="project" value="UniProtKB-ARBA"/>
</dbReference>
<dbReference type="Gene3D" id="1.20.1370.10">
    <property type="entry name" value="Hemocyanin, N-terminal domain"/>
    <property type="match status" value="1"/>
</dbReference>
<dbReference type="EMBL" id="CH479188">
    <property type="protein sequence ID" value="EDW40535.1"/>
    <property type="molecule type" value="Genomic_DNA"/>
</dbReference>
<gene>
    <name evidence="4" type="primary">Dper\GL25294</name>
    <name evidence="4" type="ORF">Dper_GL25294</name>
</gene>
<dbReference type="Pfam" id="PF03723">
    <property type="entry name" value="Hemocyanin_C"/>
    <property type="match status" value="1"/>
</dbReference>
<evidence type="ECO:0000313" key="5">
    <source>
        <dbReference type="Proteomes" id="UP000008744"/>
    </source>
</evidence>
<sequence length="642" mass="73852">MLRLTLVWLCCLALCGGWSRSLPLWRNREPEDLIEKPTQQGERQRFLLDLLLQVHKPLLHQELIAMGSRLNQEPSDYQEGAMLRLKDFLDSVHENKVPRPFGIFSQLDKKMPEHLLGVYRFLALATDWYSFQRNACYARIHFHPILFVNALQLAVEEREDTKDLRLPAMYEVLPQLYFEKEVILAAEEVVWQQLIPTRTVSPKCSWMDILRGCHSYRRPLDKEELMPADPVVIDDERKVAHLSFDVQLNSYWNNLVNRLIISMEEWKESEGHERIIDGDRLMAFRGATDELRFGYQLQNGLYSKFPQLFYYSIEQFVAASMMEDVATGQRSMELIDPPLITTGGVPFKATSMDKEGVSRMLSLIIENLQAQINDAVSNDFNSSDNIFVAQHLMASRYLSICRDLSLAINERATSQPNMLGLATANLRDPIFRSLLFRLNRLVSSYEVPAPSGSPLQKPSLEAISFSRMNTFEQIVDTDLINLMDQQLLQTQRNNLKSLRRRLVARQRRLNHGNFHIALEVSAPAEMLVQTDLYLALRNQSRPRLHLDGFVSSLRKGINVFQRNFSSSSYGSSPTVSELYETNFRTSDGTRSYGLPSHLRVPRGTREGLKLQLIIELTEPGLENEWSGAMLHKAARDVVIFHH</sequence>
<dbReference type="HOGENOM" id="CLU_467920_0_0_1"/>
<evidence type="ECO:0000256" key="1">
    <source>
        <dbReference type="SAM" id="SignalP"/>
    </source>
</evidence>
<dbReference type="InterPro" id="IPR014756">
    <property type="entry name" value="Ig_E-set"/>
</dbReference>
<dbReference type="InterPro" id="IPR036697">
    <property type="entry name" value="Hemocyanin_N_sf"/>
</dbReference>
<evidence type="ECO:0000259" key="3">
    <source>
        <dbReference type="Pfam" id="PF03723"/>
    </source>
</evidence>
<protein>
    <submittedName>
        <fullName evidence="4">GL25294</fullName>
    </submittedName>
</protein>
<dbReference type="GO" id="GO:0045735">
    <property type="term" value="F:nutrient reservoir activity"/>
    <property type="evidence" value="ECO:0007669"/>
    <property type="project" value="UniProtKB-ARBA"/>
</dbReference>
<keyword evidence="5" id="KW-1185">Reference proteome</keyword>
<proteinExistence type="predicted"/>
<organism evidence="5">
    <name type="scientific">Drosophila persimilis</name>
    <name type="common">Fruit fly</name>
    <dbReference type="NCBI Taxonomy" id="7234"/>
    <lineage>
        <taxon>Eukaryota</taxon>
        <taxon>Metazoa</taxon>
        <taxon>Ecdysozoa</taxon>
        <taxon>Arthropoda</taxon>
        <taxon>Hexapoda</taxon>
        <taxon>Insecta</taxon>
        <taxon>Pterygota</taxon>
        <taxon>Neoptera</taxon>
        <taxon>Endopterygota</taxon>
        <taxon>Diptera</taxon>
        <taxon>Brachycera</taxon>
        <taxon>Muscomorpha</taxon>
        <taxon>Ephydroidea</taxon>
        <taxon>Drosophilidae</taxon>
        <taxon>Drosophila</taxon>
        <taxon>Sophophora</taxon>
    </lineage>
</organism>
<evidence type="ECO:0000259" key="2">
    <source>
        <dbReference type="Pfam" id="PF03722"/>
    </source>
</evidence>
<feature type="domain" description="Hemocyanin C-terminal" evidence="3">
    <location>
        <begin position="460"/>
        <end position="616"/>
    </location>
</feature>
<dbReference type="SUPFAM" id="SSF48050">
    <property type="entry name" value="Hemocyanin, N-terminal domain"/>
    <property type="match status" value="1"/>
</dbReference>
<feature type="signal peptide" evidence="1">
    <location>
        <begin position="1"/>
        <end position="21"/>
    </location>
</feature>
<dbReference type="SUPFAM" id="SSF81296">
    <property type="entry name" value="E set domains"/>
    <property type="match status" value="1"/>
</dbReference>